<organism evidence="2 3">
    <name type="scientific">Clonostachys chloroleuca</name>
    <dbReference type="NCBI Taxonomy" id="1926264"/>
    <lineage>
        <taxon>Eukaryota</taxon>
        <taxon>Fungi</taxon>
        <taxon>Dikarya</taxon>
        <taxon>Ascomycota</taxon>
        <taxon>Pezizomycotina</taxon>
        <taxon>Sordariomycetes</taxon>
        <taxon>Hypocreomycetidae</taxon>
        <taxon>Hypocreales</taxon>
        <taxon>Bionectriaceae</taxon>
        <taxon>Clonostachys</taxon>
    </lineage>
</organism>
<accession>A0AA35VL85</accession>
<comment type="caution">
    <text evidence="2">The sequence shown here is derived from an EMBL/GenBank/DDBJ whole genome shotgun (WGS) entry which is preliminary data.</text>
</comment>
<evidence type="ECO:0000313" key="2">
    <source>
        <dbReference type="EMBL" id="CAI6100949.1"/>
    </source>
</evidence>
<dbReference type="Proteomes" id="UP001160390">
    <property type="component" value="Unassembled WGS sequence"/>
</dbReference>
<keyword evidence="3" id="KW-1185">Reference proteome</keyword>
<dbReference type="EMBL" id="CABFNP030001353">
    <property type="protein sequence ID" value="CAI6100949.1"/>
    <property type="molecule type" value="Genomic_DNA"/>
</dbReference>
<evidence type="ECO:0000313" key="3">
    <source>
        <dbReference type="Proteomes" id="UP001160390"/>
    </source>
</evidence>
<keyword evidence="1" id="KW-0812">Transmembrane</keyword>
<feature type="transmembrane region" description="Helical" evidence="1">
    <location>
        <begin position="32"/>
        <end position="50"/>
    </location>
</feature>
<feature type="transmembrane region" description="Helical" evidence="1">
    <location>
        <begin position="70"/>
        <end position="93"/>
    </location>
</feature>
<evidence type="ECO:0000256" key="1">
    <source>
        <dbReference type="SAM" id="Phobius"/>
    </source>
</evidence>
<sequence length="540" mass="57749">MSRLNASLKDLETKLSAFCNRHSRKIRLATQLFLFAIILISYVLYLLLFLDPSSLHQSSFLQPNVSGLKPTTAVSLISAVFVAASSTFVTTCVEQSLWAKLAPRAVRNPLTVGETRRLAQWAVSPLGRLSYLLDGTSNLLKLAGPLLLACAIVNSVLVSGISVSTDSSSDDTTSQASVDMWSGFLDAANSQYNGGLFSDIPNEVAALAYLSNLSVPSSSLCEGSDCSLVAQVGAIQAECQTVSAPHAPMSPTNQENETYTSGYYPGITVILSQGSPYTYANFTSWFTKRCGENVNPRPCLGDFAVIFGAFINLKPSATGGPIVNTIDCLLTYGSLSITQTGTGTPTIIPGSYTEATSEGPYDSSLSPIKRIYTESFDRSPYYFTAKSGTGDTTDTLYNSAIGTLLISPKGNSSDKDVGDRIEAIFDTATLMAFTRVPGAANVTITTTTSGPIYVYHPLVLLILLIPFFATVLGTYRRLRIEGNSLCPGYDPVEIARRGPVEGINDWNGDNLAGTDAVDDRQVGMLAKDDGDQQRYGLSVL</sequence>
<keyword evidence="1" id="KW-1133">Transmembrane helix</keyword>
<protein>
    <submittedName>
        <fullName evidence="2">Uncharacterized protein</fullName>
    </submittedName>
</protein>
<keyword evidence="1" id="KW-0472">Membrane</keyword>
<dbReference type="AlphaFoldDB" id="A0AA35VL85"/>
<feature type="transmembrane region" description="Helical" evidence="1">
    <location>
        <begin position="453"/>
        <end position="475"/>
    </location>
</feature>
<gene>
    <name evidence="2" type="ORF">CCHLO57077_00006988</name>
</gene>
<reference evidence="2" key="1">
    <citation type="submission" date="2023-01" db="EMBL/GenBank/DDBJ databases">
        <authorList>
            <person name="Piombo E."/>
        </authorList>
    </citation>
    <scope>NUCLEOTIDE SEQUENCE</scope>
</reference>
<proteinExistence type="predicted"/>
<name>A0AA35VL85_9HYPO</name>